<feature type="compositionally biased region" description="Basic and acidic residues" evidence="1">
    <location>
        <begin position="1"/>
        <end position="27"/>
    </location>
</feature>
<accession>A0A8J2KRE2</accession>
<dbReference type="EMBL" id="CAJVCH010419070">
    <property type="protein sequence ID" value="CAG7818376.1"/>
    <property type="molecule type" value="Genomic_DNA"/>
</dbReference>
<keyword evidence="3" id="KW-1185">Reference proteome</keyword>
<dbReference type="AlphaFoldDB" id="A0A8J2KRE2"/>
<evidence type="ECO:0000256" key="1">
    <source>
        <dbReference type="SAM" id="MobiDB-lite"/>
    </source>
</evidence>
<protein>
    <submittedName>
        <fullName evidence="2">Uncharacterized protein</fullName>
    </submittedName>
</protein>
<dbReference type="Proteomes" id="UP000708208">
    <property type="component" value="Unassembled WGS sequence"/>
</dbReference>
<evidence type="ECO:0000313" key="3">
    <source>
        <dbReference type="Proteomes" id="UP000708208"/>
    </source>
</evidence>
<name>A0A8J2KRE2_9HEXA</name>
<sequence>GRVGSDKKGEFGEFGERESKTTEERLSKCGNKTEAWGRVNPEYHHMAKGQ</sequence>
<evidence type="ECO:0000313" key="2">
    <source>
        <dbReference type="EMBL" id="CAG7818376.1"/>
    </source>
</evidence>
<reference evidence="2" key="1">
    <citation type="submission" date="2021-06" db="EMBL/GenBank/DDBJ databases">
        <authorList>
            <person name="Hodson N. C."/>
            <person name="Mongue J. A."/>
            <person name="Jaron S. K."/>
        </authorList>
    </citation>
    <scope>NUCLEOTIDE SEQUENCE</scope>
</reference>
<gene>
    <name evidence="2" type="ORF">AFUS01_LOCUS28882</name>
</gene>
<feature type="non-terminal residue" evidence="2">
    <location>
        <position position="1"/>
    </location>
</feature>
<proteinExistence type="predicted"/>
<organism evidence="2 3">
    <name type="scientific">Allacma fusca</name>
    <dbReference type="NCBI Taxonomy" id="39272"/>
    <lineage>
        <taxon>Eukaryota</taxon>
        <taxon>Metazoa</taxon>
        <taxon>Ecdysozoa</taxon>
        <taxon>Arthropoda</taxon>
        <taxon>Hexapoda</taxon>
        <taxon>Collembola</taxon>
        <taxon>Symphypleona</taxon>
        <taxon>Sminthuridae</taxon>
        <taxon>Allacma</taxon>
    </lineage>
</organism>
<feature type="region of interest" description="Disordered" evidence="1">
    <location>
        <begin position="1"/>
        <end position="29"/>
    </location>
</feature>
<comment type="caution">
    <text evidence="2">The sequence shown here is derived from an EMBL/GenBank/DDBJ whole genome shotgun (WGS) entry which is preliminary data.</text>
</comment>